<feature type="transmembrane region" description="Helical" evidence="7">
    <location>
        <begin position="190"/>
        <end position="212"/>
    </location>
</feature>
<evidence type="ECO:0000256" key="7">
    <source>
        <dbReference type="RuleBase" id="RU363032"/>
    </source>
</evidence>
<sequence>MGKPTTGRFMSSLRLTPRGRRDFLFAIILLLPTIYILLKTFIFPIVQSLVWSFYKYNLMDGSAIEFVGLRNYSQIFQLNEFWASLFNTAYFTVFTVGMELILGFFSALLLNQMFRGQLFFRGIIIIPWAMLTLVNGLMWNWIYQPGYGSLTVLLHDLHLLSANSNPVWLTNSSRIITFASIADIWKMTPYMTLLLLAGLQSLPGSLYEAAVIDGAGFWKKIWHITIPQLMPSIIVAVVLRVIAAFRVYDILTVFSSDPKTSVSFLTYNYAFRYFYLGKASAMAWISTIFILALIIVYIRMLKKNAEIG</sequence>
<keyword evidence="3" id="KW-1003">Cell membrane</keyword>
<evidence type="ECO:0000256" key="5">
    <source>
        <dbReference type="ARBA" id="ARBA00022989"/>
    </source>
</evidence>
<feature type="transmembrane region" description="Helical" evidence="7">
    <location>
        <begin position="23"/>
        <end position="46"/>
    </location>
</feature>
<dbReference type="EMBL" id="JBHSMJ010000009">
    <property type="protein sequence ID" value="MFC5448534.1"/>
    <property type="molecule type" value="Genomic_DNA"/>
</dbReference>
<dbReference type="Gene3D" id="1.10.3720.10">
    <property type="entry name" value="MetI-like"/>
    <property type="match status" value="1"/>
</dbReference>
<dbReference type="InterPro" id="IPR035906">
    <property type="entry name" value="MetI-like_sf"/>
</dbReference>
<reference evidence="10" key="1">
    <citation type="journal article" date="2019" name="Int. J. Syst. Evol. Microbiol.">
        <title>The Global Catalogue of Microorganisms (GCM) 10K type strain sequencing project: providing services to taxonomists for standard genome sequencing and annotation.</title>
        <authorList>
            <consortium name="The Broad Institute Genomics Platform"/>
            <consortium name="The Broad Institute Genome Sequencing Center for Infectious Disease"/>
            <person name="Wu L."/>
            <person name="Ma J."/>
        </authorList>
    </citation>
    <scope>NUCLEOTIDE SEQUENCE [LARGE SCALE GENOMIC DNA]</scope>
    <source>
        <strain evidence="10">KACC 11904</strain>
    </source>
</reference>
<keyword evidence="10" id="KW-1185">Reference proteome</keyword>
<feature type="transmembrane region" description="Helical" evidence="7">
    <location>
        <begin position="233"/>
        <end position="254"/>
    </location>
</feature>
<dbReference type="CDD" id="cd06261">
    <property type="entry name" value="TM_PBP2"/>
    <property type="match status" value="1"/>
</dbReference>
<feature type="transmembrane region" description="Helical" evidence="7">
    <location>
        <begin position="122"/>
        <end position="142"/>
    </location>
</feature>
<comment type="caution">
    <text evidence="9">The sequence shown here is derived from an EMBL/GenBank/DDBJ whole genome shotgun (WGS) entry which is preliminary data.</text>
</comment>
<evidence type="ECO:0000256" key="4">
    <source>
        <dbReference type="ARBA" id="ARBA00022692"/>
    </source>
</evidence>
<dbReference type="Pfam" id="PF00528">
    <property type="entry name" value="BPD_transp_1"/>
    <property type="match status" value="1"/>
</dbReference>
<dbReference type="InterPro" id="IPR000515">
    <property type="entry name" value="MetI-like"/>
</dbReference>
<evidence type="ECO:0000313" key="9">
    <source>
        <dbReference type="EMBL" id="MFC5448534.1"/>
    </source>
</evidence>
<keyword evidence="5 7" id="KW-1133">Transmembrane helix</keyword>
<comment type="subcellular location">
    <subcellularLocation>
        <location evidence="1 7">Cell membrane</location>
        <topology evidence="1 7">Multi-pass membrane protein</topology>
    </subcellularLocation>
</comment>
<protein>
    <submittedName>
        <fullName evidence="9">Carbohydrate ABC transporter permease</fullName>
    </submittedName>
</protein>
<dbReference type="Proteomes" id="UP001596044">
    <property type="component" value="Unassembled WGS sequence"/>
</dbReference>
<evidence type="ECO:0000256" key="6">
    <source>
        <dbReference type="ARBA" id="ARBA00023136"/>
    </source>
</evidence>
<dbReference type="SUPFAM" id="SSF161098">
    <property type="entry name" value="MetI-like"/>
    <property type="match status" value="1"/>
</dbReference>
<evidence type="ECO:0000313" key="10">
    <source>
        <dbReference type="Proteomes" id="UP001596044"/>
    </source>
</evidence>
<evidence type="ECO:0000259" key="8">
    <source>
        <dbReference type="PROSITE" id="PS50928"/>
    </source>
</evidence>
<feature type="domain" description="ABC transmembrane type-1" evidence="8">
    <location>
        <begin position="85"/>
        <end position="297"/>
    </location>
</feature>
<gene>
    <name evidence="9" type="ORF">ACFPOG_09685</name>
</gene>
<accession>A0ABW0K5N8</accession>
<feature type="transmembrane region" description="Helical" evidence="7">
    <location>
        <begin position="89"/>
        <end position="110"/>
    </location>
</feature>
<keyword evidence="2 7" id="KW-0813">Transport</keyword>
<dbReference type="PROSITE" id="PS50928">
    <property type="entry name" value="ABC_TM1"/>
    <property type="match status" value="1"/>
</dbReference>
<feature type="transmembrane region" description="Helical" evidence="7">
    <location>
        <begin position="274"/>
        <end position="298"/>
    </location>
</feature>
<evidence type="ECO:0000256" key="3">
    <source>
        <dbReference type="ARBA" id="ARBA00022475"/>
    </source>
</evidence>
<dbReference type="RefSeq" id="WP_270878203.1">
    <property type="nucleotide sequence ID" value="NZ_JAQFVF010000018.1"/>
</dbReference>
<keyword evidence="6 7" id="KW-0472">Membrane</keyword>
<dbReference type="PANTHER" id="PTHR43005:SF1">
    <property type="entry name" value="SPERMIDINE_PUTRESCINE TRANSPORT SYSTEM PERMEASE PROTEIN"/>
    <property type="match status" value="1"/>
</dbReference>
<keyword evidence="4 7" id="KW-0812">Transmembrane</keyword>
<name>A0ABW0K5N8_9BACL</name>
<evidence type="ECO:0000256" key="2">
    <source>
        <dbReference type="ARBA" id="ARBA00022448"/>
    </source>
</evidence>
<evidence type="ECO:0000256" key="1">
    <source>
        <dbReference type="ARBA" id="ARBA00004651"/>
    </source>
</evidence>
<proteinExistence type="inferred from homology"/>
<comment type="similarity">
    <text evidence="7">Belongs to the binding-protein-dependent transport system permease family.</text>
</comment>
<dbReference type="PANTHER" id="PTHR43005">
    <property type="entry name" value="BLR7065 PROTEIN"/>
    <property type="match status" value="1"/>
</dbReference>
<organism evidence="9 10">
    <name type="scientific">Paenibacillus aestuarii</name>
    <dbReference type="NCBI Taxonomy" id="516965"/>
    <lineage>
        <taxon>Bacteria</taxon>
        <taxon>Bacillati</taxon>
        <taxon>Bacillota</taxon>
        <taxon>Bacilli</taxon>
        <taxon>Bacillales</taxon>
        <taxon>Paenibacillaceae</taxon>
        <taxon>Paenibacillus</taxon>
    </lineage>
</organism>